<name>A0ABT6G5W4_9PROT</name>
<keyword evidence="2" id="KW-1185">Reference proteome</keyword>
<accession>A0ABT6G5W4</accession>
<protein>
    <submittedName>
        <fullName evidence="1">Uncharacterized protein</fullName>
    </submittedName>
</protein>
<evidence type="ECO:0000313" key="1">
    <source>
        <dbReference type="EMBL" id="MDG4717429.1"/>
    </source>
</evidence>
<evidence type="ECO:0000313" key="2">
    <source>
        <dbReference type="Proteomes" id="UP001529180"/>
    </source>
</evidence>
<dbReference type="EMBL" id="JARSBO010000001">
    <property type="protein sequence ID" value="MDG4717429.1"/>
    <property type="molecule type" value="Genomic_DNA"/>
</dbReference>
<proteinExistence type="predicted"/>
<dbReference type="RefSeq" id="WP_181846310.1">
    <property type="nucleotide sequence ID" value="NZ_JARSBO010000001.1"/>
</dbReference>
<comment type="caution">
    <text evidence="1">The sequence shown here is derived from an EMBL/GenBank/DDBJ whole genome shotgun (WGS) entry which is preliminary data.</text>
</comment>
<dbReference type="Proteomes" id="UP001529180">
    <property type="component" value="Unassembled WGS sequence"/>
</dbReference>
<reference evidence="1 2" key="1">
    <citation type="submission" date="2023-03" db="EMBL/GenBank/DDBJ databases">
        <title>Strain FZY0004 represents a novel species in the genus Thalassospira isolated from seawater.</title>
        <authorList>
            <person name="Fu Z.-Y."/>
        </authorList>
    </citation>
    <scope>NUCLEOTIDE SEQUENCE [LARGE SCALE GENOMIC DNA]</scope>
    <source>
        <strain evidence="1 2">FZY0004</strain>
    </source>
</reference>
<gene>
    <name evidence="1" type="ORF">P7680_00375</name>
</gene>
<sequence length="49" mass="5602">MLYIFESAFDEVEAVSREAREKLSGLEKVLKSTAESLQVLRERLEQTAT</sequence>
<organism evidence="1 2">
    <name type="scientific">Thalassospira aquimaris</name>
    <dbReference type="NCBI Taxonomy" id="3037796"/>
    <lineage>
        <taxon>Bacteria</taxon>
        <taxon>Pseudomonadati</taxon>
        <taxon>Pseudomonadota</taxon>
        <taxon>Alphaproteobacteria</taxon>
        <taxon>Rhodospirillales</taxon>
        <taxon>Thalassospiraceae</taxon>
        <taxon>Thalassospira</taxon>
    </lineage>
</organism>